<evidence type="ECO:0000313" key="4">
    <source>
        <dbReference type="Proteomes" id="UP000238362"/>
    </source>
</evidence>
<proteinExistence type="predicted"/>
<feature type="transmembrane region" description="Helical" evidence="1">
    <location>
        <begin position="365"/>
        <end position="384"/>
    </location>
</feature>
<feature type="domain" description="YdbS-like PH" evidence="2">
    <location>
        <begin position="411"/>
        <end position="482"/>
    </location>
</feature>
<keyword evidence="1" id="KW-0812">Transmembrane</keyword>
<keyword evidence="4" id="KW-1185">Reference proteome</keyword>
<dbReference type="PANTHER" id="PTHR34473">
    <property type="entry name" value="UPF0699 TRANSMEMBRANE PROTEIN YDBS"/>
    <property type="match status" value="1"/>
</dbReference>
<feature type="transmembrane region" description="Helical" evidence="1">
    <location>
        <begin position="42"/>
        <end position="64"/>
    </location>
</feature>
<feature type="transmembrane region" description="Helical" evidence="1">
    <location>
        <begin position="390"/>
        <end position="408"/>
    </location>
</feature>
<dbReference type="EMBL" id="PVNH01000001">
    <property type="protein sequence ID" value="PRX51036.1"/>
    <property type="molecule type" value="Genomic_DNA"/>
</dbReference>
<feature type="transmembrane region" description="Helical" evidence="1">
    <location>
        <begin position="16"/>
        <end position="36"/>
    </location>
</feature>
<accession>A0A2T0M2T6</accession>
<dbReference type="AlphaFoldDB" id="A0A2T0M2T6"/>
<dbReference type="RefSeq" id="WP_106176560.1">
    <property type="nucleotide sequence ID" value="NZ_PVNH01000001.1"/>
</dbReference>
<sequence>MTTAETEWRKLDRRTVVVSVLRTAGLVAVGALPAVVAVSGRFSLALAAVTVGPAMVLIIGAVAIGDDIRWRRTSYRIGAERVELVSGIVVRKRRSLATERIRSVDVTAGLLLRVFGLAHVKIGTGEQTGAGESSLSLHPVAAAEGERLRRELLDRPAVRERAAAADGTLSRIDPSWIRFAPVSVLTPAIGGAAFGAVLQVAEWFGMQEGVISWTLDQLRAFPLVVSVLAFVAAGLVVGVVGSLLWFVEMWWDYRLEREPGGTLRVRRGLLTTRSVSLEERRLRGVEVVEPLGNRLLGAGRVDAVATGLSRQKEGERTDTKTLQPAAPRAEADRVAALVLREEVSPTASVRLRGHPRAARGRRVRWALLTVLVAVAPLLVLGLVLTPVLLHLAWICALVLTPVAVAIAFDAYRNLGHGITGGYLVARHGAVRRSTVALQRRGVIGWTARQSIFQRRRGLLTLTATTAAGGGAYSVHDVGESEGLTFAEEAVPDLFGPFLERT</sequence>
<dbReference type="PIRSF" id="PIRSF026631">
    <property type="entry name" value="UCP026631"/>
    <property type="match status" value="1"/>
</dbReference>
<organism evidence="3 4">
    <name type="scientific">Prauserella shujinwangii</name>
    <dbReference type="NCBI Taxonomy" id="1453103"/>
    <lineage>
        <taxon>Bacteria</taxon>
        <taxon>Bacillati</taxon>
        <taxon>Actinomycetota</taxon>
        <taxon>Actinomycetes</taxon>
        <taxon>Pseudonocardiales</taxon>
        <taxon>Pseudonocardiaceae</taxon>
        <taxon>Prauserella</taxon>
    </lineage>
</organism>
<feature type="transmembrane region" description="Helical" evidence="1">
    <location>
        <begin position="221"/>
        <end position="247"/>
    </location>
</feature>
<protein>
    <submittedName>
        <fullName evidence="3">Putative membrane protein</fullName>
    </submittedName>
</protein>
<dbReference type="PANTHER" id="PTHR34473:SF2">
    <property type="entry name" value="UPF0699 TRANSMEMBRANE PROTEIN YDBT"/>
    <property type="match status" value="1"/>
</dbReference>
<feature type="domain" description="YdbS-like PH" evidence="2">
    <location>
        <begin position="70"/>
        <end position="149"/>
    </location>
</feature>
<evidence type="ECO:0000313" key="3">
    <source>
        <dbReference type="EMBL" id="PRX51036.1"/>
    </source>
</evidence>
<dbReference type="Proteomes" id="UP000238362">
    <property type="component" value="Unassembled WGS sequence"/>
</dbReference>
<evidence type="ECO:0000259" key="2">
    <source>
        <dbReference type="Pfam" id="PF03703"/>
    </source>
</evidence>
<dbReference type="InterPro" id="IPR014529">
    <property type="entry name" value="UCP026631"/>
</dbReference>
<reference evidence="3 4" key="1">
    <citation type="submission" date="2018-03" db="EMBL/GenBank/DDBJ databases">
        <title>Genomic Encyclopedia of Type Strains, Phase III (KMG-III): the genomes of soil and plant-associated and newly described type strains.</title>
        <authorList>
            <person name="Whitman W."/>
        </authorList>
    </citation>
    <scope>NUCLEOTIDE SEQUENCE [LARGE SCALE GENOMIC DNA]</scope>
    <source>
        <strain evidence="3 4">CGMCC 4.7125</strain>
    </source>
</reference>
<keyword evidence="1" id="KW-1133">Transmembrane helix</keyword>
<feature type="transmembrane region" description="Helical" evidence="1">
    <location>
        <begin position="179"/>
        <end position="201"/>
    </location>
</feature>
<evidence type="ECO:0000256" key="1">
    <source>
        <dbReference type="SAM" id="Phobius"/>
    </source>
</evidence>
<comment type="caution">
    <text evidence="3">The sequence shown here is derived from an EMBL/GenBank/DDBJ whole genome shotgun (WGS) entry which is preliminary data.</text>
</comment>
<keyword evidence="1" id="KW-0472">Membrane</keyword>
<dbReference type="InterPro" id="IPR005182">
    <property type="entry name" value="YdbS-like_PH"/>
</dbReference>
<name>A0A2T0M2T6_9PSEU</name>
<dbReference type="Pfam" id="PF03703">
    <property type="entry name" value="bPH_2"/>
    <property type="match status" value="2"/>
</dbReference>
<dbReference type="OrthoDB" id="4121259at2"/>
<gene>
    <name evidence="3" type="ORF">B0I33_101188</name>
</gene>